<dbReference type="GO" id="GO:0030288">
    <property type="term" value="C:outer membrane-bounded periplasmic space"/>
    <property type="evidence" value="ECO:0007669"/>
    <property type="project" value="TreeGrafter"/>
</dbReference>
<evidence type="ECO:0000256" key="12">
    <source>
        <dbReference type="ARBA" id="ARBA00023316"/>
    </source>
</evidence>
<name>E1ICQ5_9CHLR</name>
<keyword evidence="10" id="KW-0472">Membrane</keyword>
<evidence type="ECO:0000256" key="1">
    <source>
        <dbReference type="ARBA" id="ARBA00004236"/>
    </source>
</evidence>
<dbReference type="InterPro" id="IPR036950">
    <property type="entry name" value="PBP_transglycosylase"/>
</dbReference>
<evidence type="ECO:0000259" key="17">
    <source>
        <dbReference type="Pfam" id="PF00912"/>
    </source>
</evidence>
<keyword evidence="19" id="KW-1185">Reference proteome</keyword>
<keyword evidence="6 18" id="KW-0808">Transferase</keyword>
<dbReference type="CDD" id="cd06577">
    <property type="entry name" value="PASTA_pknB"/>
    <property type="match status" value="1"/>
</dbReference>
<dbReference type="SUPFAM" id="SSF53955">
    <property type="entry name" value="Lysozyme-like"/>
    <property type="match status" value="1"/>
</dbReference>
<dbReference type="HOGENOM" id="CLU_006354_2_4_0"/>
<keyword evidence="12" id="KW-0961">Cell wall biogenesis/degradation</keyword>
<evidence type="ECO:0000256" key="4">
    <source>
        <dbReference type="ARBA" id="ARBA00022670"/>
    </source>
</evidence>
<comment type="caution">
    <text evidence="18">The sequence shown here is derived from an EMBL/GenBank/DDBJ whole genome shotgun (WGS) entry which is preliminary data.</text>
</comment>
<dbReference type="GO" id="GO:0071555">
    <property type="term" value="P:cell wall organization"/>
    <property type="evidence" value="ECO:0007669"/>
    <property type="project" value="UniProtKB-KW"/>
</dbReference>
<evidence type="ECO:0000256" key="11">
    <source>
        <dbReference type="ARBA" id="ARBA00023268"/>
    </source>
</evidence>
<organism evidence="18 19">
    <name type="scientific">Oscillochloris trichoides DG-6</name>
    <dbReference type="NCBI Taxonomy" id="765420"/>
    <lineage>
        <taxon>Bacteria</taxon>
        <taxon>Bacillati</taxon>
        <taxon>Chloroflexota</taxon>
        <taxon>Chloroflexia</taxon>
        <taxon>Chloroflexales</taxon>
        <taxon>Chloroflexineae</taxon>
        <taxon>Oscillochloridaceae</taxon>
        <taxon>Oscillochloris</taxon>
    </lineage>
</organism>
<keyword evidence="9" id="KW-0573">Peptidoglycan synthesis</keyword>
<keyword evidence="3" id="KW-0121">Carboxypeptidase</keyword>
<dbReference type="GO" id="GO:0008360">
    <property type="term" value="P:regulation of cell shape"/>
    <property type="evidence" value="ECO:0007669"/>
    <property type="project" value="UniProtKB-KW"/>
</dbReference>
<feature type="domain" description="Penicillin-binding protein transpeptidase" evidence="16">
    <location>
        <begin position="344"/>
        <end position="603"/>
    </location>
</feature>
<dbReference type="EMBL" id="ADVR01000030">
    <property type="protein sequence ID" value="EFO81003.1"/>
    <property type="molecule type" value="Genomic_DNA"/>
</dbReference>
<dbReference type="Pfam" id="PF00905">
    <property type="entry name" value="Transpeptidase"/>
    <property type="match status" value="1"/>
</dbReference>
<evidence type="ECO:0000256" key="9">
    <source>
        <dbReference type="ARBA" id="ARBA00022984"/>
    </source>
</evidence>
<dbReference type="STRING" id="765420.OSCT_1106"/>
<dbReference type="InterPro" id="IPR001460">
    <property type="entry name" value="PCN-bd_Tpept"/>
</dbReference>
<dbReference type="GO" id="GO:0008955">
    <property type="term" value="F:peptidoglycan glycosyltransferase activity"/>
    <property type="evidence" value="ECO:0007669"/>
    <property type="project" value="UniProtKB-EC"/>
</dbReference>
<dbReference type="AlphaFoldDB" id="E1ICQ5"/>
<evidence type="ECO:0000256" key="2">
    <source>
        <dbReference type="ARBA" id="ARBA00022475"/>
    </source>
</evidence>
<accession>E1ICQ5</accession>
<feature type="domain" description="Glycosyl transferase family 51" evidence="17">
    <location>
        <begin position="47"/>
        <end position="213"/>
    </location>
</feature>
<dbReference type="InterPro" id="IPR005543">
    <property type="entry name" value="PASTA_dom"/>
</dbReference>
<evidence type="ECO:0000256" key="3">
    <source>
        <dbReference type="ARBA" id="ARBA00022645"/>
    </source>
</evidence>
<keyword evidence="2" id="KW-1003">Cell membrane</keyword>
<comment type="subcellular location">
    <subcellularLocation>
        <location evidence="1">Cell membrane</location>
    </subcellularLocation>
</comment>
<evidence type="ECO:0000256" key="10">
    <source>
        <dbReference type="ARBA" id="ARBA00023136"/>
    </source>
</evidence>
<dbReference type="GO" id="GO:0006508">
    <property type="term" value="P:proteolysis"/>
    <property type="evidence" value="ECO:0007669"/>
    <property type="project" value="UniProtKB-KW"/>
</dbReference>
<evidence type="ECO:0000256" key="6">
    <source>
        <dbReference type="ARBA" id="ARBA00022679"/>
    </source>
</evidence>
<feature type="region of interest" description="Disordered" evidence="15">
    <location>
        <begin position="910"/>
        <end position="946"/>
    </location>
</feature>
<keyword evidence="11" id="KW-0511">Multifunctional enzyme</keyword>
<keyword evidence="4" id="KW-0645">Protease</keyword>
<dbReference type="GO" id="GO:0008658">
    <property type="term" value="F:penicillin binding"/>
    <property type="evidence" value="ECO:0007669"/>
    <property type="project" value="InterPro"/>
</dbReference>
<proteinExistence type="predicted"/>
<evidence type="ECO:0000256" key="7">
    <source>
        <dbReference type="ARBA" id="ARBA00022801"/>
    </source>
</evidence>
<dbReference type="InterPro" id="IPR012338">
    <property type="entry name" value="Beta-lactam/transpept-like"/>
</dbReference>
<dbReference type="SUPFAM" id="SSF56601">
    <property type="entry name" value="beta-lactamase/transpeptidase-like"/>
    <property type="match status" value="1"/>
</dbReference>
<dbReference type="PANTHER" id="PTHR32282:SF11">
    <property type="entry name" value="PENICILLIN-BINDING PROTEIN 1B"/>
    <property type="match status" value="1"/>
</dbReference>
<dbReference type="PANTHER" id="PTHR32282">
    <property type="entry name" value="BINDING PROTEIN TRANSPEPTIDASE, PUTATIVE-RELATED"/>
    <property type="match status" value="1"/>
</dbReference>
<evidence type="ECO:0000256" key="14">
    <source>
        <dbReference type="ARBA" id="ARBA00049902"/>
    </source>
</evidence>
<evidence type="ECO:0000256" key="15">
    <source>
        <dbReference type="SAM" id="MobiDB-lite"/>
    </source>
</evidence>
<feature type="compositionally biased region" description="Pro residues" evidence="15">
    <location>
        <begin position="914"/>
        <end position="946"/>
    </location>
</feature>
<comment type="catalytic activity">
    <reaction evidence="13">
        <text>Preferential cleavage: (Ac)2-L-Lys-D-Ala-|-D-Ala. Also transpeptidation of peptidyl-alanyl moieties that are N-acyl substituents of D-alanine.</text>
        <dbReference type="EC" id="3.4.16.4"/>
    </reaction>
</comment>
<evidence type="ECO:0000256" key="5">
    <source>
        <dbReference type="ARBA" id="ARBA00022676"/>
    </source>
</evidence>
<dbReference type="eggNOG" id="COG0744">
    <property type="taxonomic scope" value="Bacteria"/>
</dbReference>
<protein>
    <submittedName>
        <fullName evidence="18">Glycosyl transferase family protein</fullName>
    </submittedName>
</protein>
<keyword evidence="5" id="KW-0328">Glycosyltransferase</keyword>
<gene>
    <name evidence="18" type="ORF">OSCT_1106</name>
</gene>
<dbReference type="GO" id="GO:0009002">
    <property type="term" value="F:serine-type D-Ala-D-Ala carboxypeptidase activity"/>
    <property type="evidence" value="ECO:0007669"/>
    <property type="project" value="UniProtKB-EC"/>
</dbReference>
<comment type="catalytic activity">
    <reaction evidence="14">
        <text>[GlcNAc-(1-&gt;4)-Mur2Ac(oyl-L-Ala-gamma-D-Glu-L-Lys-D-Ala-D-Ala)](n)-di-trans,octa-cis-undecaprenyl diphosphate + beta-D-GlcNAc-(1-&gt;4)-Mur2Ac(oyl-L-Ala-gamma-D-Glu-L-Lys-D-Ala-D-Ala)-di-trans,octa-cis-undecaprenyl diphosphate = [GlcNAc-(1-&gt;4)-Mur2Ac(oyl-L-Ala-gamma-D-Glu-L-Lys-D-Ala-D-Ala)](n+1)-di-trans,octa-cis-undecaprenyl diphosphate + di-trans,octa-cis-undecaprenyl diphosphate + H(+)</text>
        <dbReference type="Rhea" id="RHEA:23708"/>
        <dbReference type="Rhea" id="RHEA-COMP:9602"/>
        <dbReference type="Rhea" id="RHEA-COMP:9603"/>
        <dbReference type="ChEBI" id="CHEBI:15378"/>
        <dbReference type="ChEBI" id="CHEBI:58405"/>
        <dbReference type="ChEBI" id="CHEBI:60033"/>
        <dbReference type="ChEBI" id="CHEBI:78435"/>
        <dbReference type="EC" id="2.4.99.28"/>
    </reaction>
</comment>
<evidence type="ECO:0000256" key="13">
    <source>
        <dbReference type="ARBA" id="ARBA00034000"/>
    </source>
</evidence>
<sequence>MVLAVSGVLGAAYSAYAQTTASLKPRLDALSERDLFQTSRIFDRNGTLLYEFFDAGKRTNISFDQISPLLINATVAIEDKTFFTNQGIDLNGIVRTAMSSLQAGEETGGASTITQQVIKNYVLTNEERAPDRRYERKIKEIILAQELDKAYAKEAILELYLNENFYGNLAYGIEAASEVFFGIHAKDLNLNQASLLAGLPQLPSVYNPINYLERDAEGVFLPGVFLNAGWEQPDYQLPANLSAPRWRQIAVLRRMVEDGYVSADQARLALSQPLRFAPQEVPLNAPHFVFYVRDLIQEQYGQDALTGGGLRITTTLDLDLQMMVQRTAAERIAEIRERNIHNAAVVVMQPNTGQILAMVGSIDYNAVEATRTPGESGNVIDGQVNVATRERQPGSALKPFTYLAAMEQGINPETVLWDVPTEFPLSGGEWYAPLNYNAKFNGPVRMRNALANSLNIPAVRALKLAGITNTLDLLDRVGIKSGLKRGESFYGLSLTLGGGEVTPLELTTAYNTLASGGLYYAPSAILEISDASGQILERFSPEPGPQVVDPSLVAIITDMMSDDRARAPVWGLNSPLKLTLPAAVKTGTSNDWRDAWAAGFTPFVTVAVWTGNNNNEPTEKVESLTGGGIIWRNVMEEIFVWIAEKPRYQQLFAAPFAGATMPTNFTLPDDGSVIRRPICALPGPFGGYNEELFTKSMLTALITPTNTLAPGPELDARLNRIQIPCSAFTKADVVRIPSEEEWTADGILQIQNPETGSDMSILSQGNYCRPIADQSYPEGLRKTIFIWKIPPPDLGERVRYVWSGGSAASGGVSLSSLPDCTPTMFEPPVPVPPVAGAILMPDLRRLGENQAKDRLAALGIPSWQIYVDYQTRERIPGDYDRFAPYAVVSTLPAAGDWIMPGTTVILGIRSPDEAPAPAPPTAAPVVPTAPPNDPLPFPVPPTPSSW</sequence>
<evidence type="ECO:0000256" key="8">
    <source>
        <dbReference type="ARBA" id="ARBA00022960"/>
    </source>
</evidence>
<dbReference type="Gene3D" id="3.40.710.10">
    <property type="entry name" value="DD-peptidase/beta-lactamase superfamily"/>
    <property type="match status" value="1"/>
</dbReference>
<dbReference type="Gene3D" id="1.10.3810.10">
    <property type="entry name" value="Biosynthetic peptidoglycan transglycosylase-like"/>
    <property type="match status" value="1"/>
</dbReference>
<keyword evidence="8" id="KW-0133">Cell shape</keyword>
<evidence type="ECO:0000313" key="18">
    <source>
        <dbReference type="EMBL" id="EFO81003.1"/>
    </source>
</evidence>
<dbReference type="Proteomes" id="UP000054010">
    <property type="component" value="Unassembled WGS sequence"/>
</dbReference>
<dbReference type="GO" id="GO:0005886">
    <property type="term" value="C:plasma membrane"/>
    <property type="evidence" value="ECO:0007669"/>
    <property type="project" value="UniProtKB-SubCell"/>
</dbReference>
<dbReference type="InterPro" id="IPR050396">
    <property type="entry name" value="Glycosyltr_51/Transpeptidase"/>
</dbReference>
<keyword evidence="7" id="KW-0378">Hydrolase</keyword>
<reference evidence="18 19" key="1">
    <citation type="journal article" date="2011" name="J. Bacteriol.">
        <title>Draft genome sequence of the anoxygenic filamentous phototrophic bacterium Oscillochloris trichoides subsp. DG-6.</title>
        <authorList>
            <person name="Kuznetsov B.B."/>
            <person name="Ivanovsky R.N."/>
            <person name="Keppen O.I."/>
            <person name="Sukhacheva M.V."/>
            <person name="Bumazhkin B.K."/>
            <person name="Patutina E.O."/>
            <person name="Beletsky A.V."/>
            <person name="Mardanov A.V."/>
            <person name="Baslerov R.V."/>
            <person name="Panteleeva A.N."/>
            <person name="Kolganova T.V."/>
            <person name="Ravin N.V."/>
            <person name="Skryabin K.G."/>
        </authorList>
    </citation>
    <scope>NUCLEOTIDE SEQUENCE [LARGE SCALE GENOMIC DNA]</scope>
    <source>
        <strain evidence="18 19">DG-6</strain>
    </source>
</reference>
<dbReference type="GO" id="GO:0009252">
    <property type="term" value="P:peptidoglycan biosynthetic process"/>
    <property type="evidence" value="ECO:0007669"/>
    <property type="project" value="UniProtKB-KW"/>
</dbReference>
<evidence type="ECO:0000259" key="16">
    <source>
        <dbReference type="Pfam" id="PF00905"/>
    </source>
</evidence>
<dbReference type="InterPro" id="IPR001264">
    <property type="entry name" value="Glyco_trans_51"/>
</dbReference>
<evidence type="ECO:0000313" key="19">
    <source>
        <dbReference type="Proteomes" id="UP000054010"/>
    </source>
</evidence>
<dbReference type="InterPro" id="IPR023346">
    <property type="entry name" value="Lysozyme-like_dom_sf"/>
</dbReference>
<dbReference type="Pfam" id="PF00912">
    <property type="entry name" value="Transgly"/>
    <property type="match status" value="1"/>
</dbReference>